<protein>
    <submittedName>
        <fullName evidence="2">Uncharacterized protein</fullName>
    </submittedName>
</protein>
<comment type="caution">
    <text evidence="2">The sequence shown here is derived from an EMBL/GenBank/DDBJ whole genome shotgun (WGS) entry which is preliminary data.</text>
</comment>
<sequence>MCVIVRRRVMHIFVCYRTFVADSQNFFTFHFINPIYFNACVNTLNLYSLHSRGKFIETCLKTGVATKNYSARRATSKSKLNRLPNSSIFSPRKIKMGQKPGLSSKSATKIGMVHAPKILKKKKAQAGSSVTNNNKILNETNVKRVTFEVEKFISREAAKDDREKARDRMLASLGAAPQKREYVNYKDLKIDRANQKADAKAQAEMHHANNLSMTVIKKKKNNNKKK</sequence>
<name>A0A9P1N1X4_9PELO</name>
<keyword evidence="3" id="KW-1185">Reference proteome</keyword>
<gene>
    <name evidence="2" type="ORF">CAMP_LOCUS7487</name>
</gene>
<dbReference type="Pfam" id="PF15375">
    <property type="entry name" value="FSAF1"/>
    <property type="match status" value="1"/>
</dbReference>
<dbReference type="Proteomes" id="UP001152747">
    <property type="component" value="Unassembled WGS sequence"/>
</dbReference>
<feature type="compositionally biased region" description="Basic residues" evidence="1">
    <location>
        <begin position="216"/>
        <end position="226"/>
    </location>
</feature>
<evidence type="ECO:0000313" key="2">
    <source>
        <dbReference type="EMBL" id="CAI5444850.1"/>
    </source>
</evidence>
<accession>A0A9P1N1X4</accession>
<feature type="region of interest" description="Disordered" evidence="1">
    <location>
        <begin position="205"/>
        <end position="226"/>
    </location>
</feature>
<proteinExistence type="predicted"/>
<dbReference type="AlphaFoldDB" id="A0A9P1N1X4"/>
<dbReference type="InterPro" id="IPR027973">
    <property type="entry name" value="FSAF1-like"/>
</dbReference>
<organism evidence="2 3">
    <name type="scientific">Caenorhabditis angaria</name>
    <dbReference type="NCBI Taxonomy" id="860376"/>
    <lineage>
        <taxon>Eukaryota</taxon>
        <taxon>Metazoa</taxon>
        <taxon>Ecdysozoa</taxon>
        <taxon>Nematoda</taxon>
        <taxon>Chromadorea</taxon>
        <taxon>Rhabditida</taxon>
        <taxon>Rhabditina</taxon>
        <taxon>Rhabditomorpha</taxon>
        <taxon>Rhabditoidea</taxon>
        <taxon>Rhabditidae</taxon>
        <taxon>Peloderinae</taxon>
        <taxon>Caenorhabditis</taxon>
    </lineage>
</organism>
<dbReference type="OrthoDB" id="5831091at2759"/>
<dbReference type="EMBL" id="CANHGI010000003">
    <property type="protein sequence ID" value="CAI5444850.1"/>
    <property type="molecule type" value="Genomic_DNA"/>
</dbReference>
<reference evidence="2" key="1">
    <citation type="submission" date="2022-11" db="EMBL/GenBank/DDBJ databases">
        <authorList>
            <person name="Kikuchi T."/>
        </authorList>
    </citation>
    <scope>NUCLEOTIDE SEQUENCE</scope>
    <source>
        <strain evidence="2">PS1010</strain>
    </source>
</reference>
<evidence type="ECO:0000313" key="3">
    <source>
        <dbReference type="Proteomes" id="UP001152747"/>
    </source>
</evidence>
<evidence type="ECO:0000256" key="1">
    <source>
        <dbReference type="SAM" id="MobiDB-lite"/>
    </source>
</evidence>